<protein>
    <submittedName>
        <fullName evidence="2">Uncharacterized protein</fullName>
    </submittedName>
</protein>
<organism evidence="2 3">
    <name type="scientific">Polyrhizophydium stewartii</name>
    <dbReference type="NCBI Taxonomy" id="2732419"/>
    <lineage>
        <taxon>Eukaryota</taxon>
        <taxon>Fungi</taxon>
        <taxon>Fungi incertae sedis</taxon>
        <taxon>Chytridiomycota</taxon>
        <taxon>Chytridiomycota incertae sedis</taxon>
        <taxon>Chytridiomycetes</taxon>
        <taxon>Rhizophydiales</taxon>
        <taxon>Rhizophydiales incertae sedis</taxon>
        <taxon>Polyrhizophydium</taxon>
    </lineage>
</organism>
<gene>
    <name evidence="2" type="ORF">HK105_209495</name>
</gene>
<name>A0ABR4MUX4_9FUNG</name>
<dbReference type="EMBL" id="JADGIZ020000221">
    <property type="protein sequence ID" value="KAL2911056.1"/>
    <property type="molecule type" value="Genomic_DNA"/>
</dbReference>
<feature type="region of interest" description="Disordered" evidence="1">
    <location>
        <begin position="1"/>
        <end position="30"/>
    </location>
</feature>
<evidence type="ECO:0000313" key="2">
    <source>
        <dbReference type="EMBL" id="KAL2911056.1"/>
    </source>
</evidence>
<keyword evidence="3" id="KW-1185">Reference proteome</keyword>
<evidence type="ECO:0000256" key="1">
    <source>
        <dbReference type="SAM" id="MobiDB-lite"/>
    </source>
</evidence>
<proteinExistence type="predicted"/>
<comment type="caution">
    <text evidence="2">The sequence shown here is derived from an EMBL/GenBank/DDBJ whole genome shotgun (WGS) entry which is preliminary data.</text>
</comment>
<reference evidence="2 3" key="1">
    <citation type="submission" date="2023-09" db="EMBL/GenBank/DDBJ databases">
        <title>Pangenome analysis of Batrachochytrium dendrobatidis and related Chytrids.</title>
        <authorList>
            <person name="Yacoub M.N."/>
            <person name="Stajich J.E."/>
            <person name="James T.Y."/>
        </authorList>
    </citation>
    <scope>NUCLEOTIDE SEQUENCE [LARGE SCALE GENOMIC DNA]</scope>
    <source>
        <strain evidence="2 3">JEL0888</strain>
    </source>
</reference>
<sequence length="85" mass="9219">MHHQTWGGRPQTSPRGCEDQPASNLPQTDLAASPLNIQIYGSVIPTERPGDHMSRILGVFSTFDGSHTQTINHAISEAKKLLGTL</sequence>
<accession>A0ABR4MUX4</accession>
<feature type="non-terminal residue" evidence="2">
    <location>
        <position position="85"/>
    </location>
</feature>
<evidence type="ECO:0000313" key="3">
    <source>
        <dbReference type="Proteomes" id="UP001527925"/>
    </source>
</evidence>
<dbReference type="Proteomes" id="UP001527925">
    <property type="component" value="Unassembled WGS sequence"/>
</dbReference>